<accession>A0A5S5DRS9</accession>
<protein>
    <submittedName>
        <fullName evidence="1">Uncharacterized protein</fullName>
    </submittedName>
</protein>
<name>A0A5S5DRS9_9SPHI</name>
<comment type="caution">
    <text evidence="1">The sequence shown here is derived from an EMBL/GenBank/DDBJ whole genome shotgun (WGS) entry which is preliminary data.</text>
</comment>
<gene>
    <name evidence="1" type="ORF">BC792_101281</name>
</gene>
<evidence type="ECO:0000313" key="2">
    <source>
        <dbReference type="Proteomes" id="UP000325105"/>
    </source>
</evidence>
<dbReference type="Proteomes" id="UP000325105">
    <property type="component" value="Unassembled WGS sequence"/>
</dbReference>
<organism evidence="1 2">
    <name type="scientific">Sphingobacterium allocomposti</name>
    <dbReference type="NCBI Taxonomy" id="415956"/>
    <lineage>
        <taxon>Bacteria</taxon>
        <taxon>Pseudomonadati</taxon>
        <taxon>Bacteroidota</taxon>
        <taxon>Sphingobacteriia</taxon>
        <taxon>Sphingobacteriales</taxon>
        <taxon>Sphingobacteriaceae</taxon>
        <taxon>Sphingobacterium</taxon>
    </lineage>
</organism>
<evidence type="ECO:0000313" key="1">
    <source>
        <dbReference type="EMBL" id="TYP98623.1"/>
    </source>
</evidence>
<reference evidence="1 2" key="1">
    <citation type="submission" date="2019-07" db="EMBL/GenBank/DDBJ databases">
        <title>Genomic Encyclopedia of Archaeal and Bacterial Type Strains, Phase II (KMG-II): from individual species to whole genera.</title>
        <authorList>
            <person name="Goeker M."/>
        </authorList>
    </citation>
    <scope>NUCLEOTIDE SEQUENCE [LARGE SCALE GENOMIC DNA]</scope>
    <source>
        <strain evidence="1 2">DSM 18850</strain>
    </source>
</reference>
<keyword evidence="2" id="KW-1185">Reference proteome</keyword>
<dbReference type="EMBL" id="VNHX01000001">
    <property type="protein sequence ID" value="TYP98623.1"/>
    <property type="molecule type" value="Genomic_DNA"/>
</dbReference>
<sequence length="68" mass="7647">MRGRVWRRNNPVWALSIAPTGKCPLHPYARKRNVIKLPAWGRYKLSKSEPRSLRASSLGSTDLMSGLG</sequence>
<proteinExistence type="predicted"/>
<dbReference type="AlphaFoldDB" id="A0A5S5DRS9"/>